<name>A0A146GD61_TERSA</name>
<accession>A0A146GD61</accession>
<dbReference type="RefSeq" id="WP_075080074.1">
    <property type="nucleotide sequence ID" value="NZ_BDCO01000002.1"/>
</dbReference>
<dbReference type="Proteomes" id="UP000076023">
    <property type="component" value="Unassembled WGS sequence"/>
</dbReference>
<dbReference type="AlphaFoldDB" id="A0A146GD61"/>
<reference evidence="2" key="1">
    <citation type="journal article" date="2017" name="Genome Announc.">
        <title>Draft Genome Sequence of Terrimicrobium sacchariphilum NM-5T, a Facultative Anaerobic Soil Bacterium of the Class Spartobacteria.</title>
        <authorList>
            <person name="Qiu Y.L."/>
            <person name="Tourlousse D.M."/>
            <person name="Matsuura N."/>
            <person name="Ohashi A."/>
            <person name="Sekiguchi Y."/>
        </authorList>
    </citation>
    <scope>NUCLEOTIDE SEQUENCE [LARGE SCALE GENOMIC DNA]</scope>
    <source>
        <strain evidence="2">NM-5</strain>
    </source>
</reference>
<protein>
    <submittedName>
        <fullName evidence="1">Uncharacterized protein</fullName>
    </submittedName>
</protein>
<evidence type="ECO:0000313" key="2">
    <source>
        <dbReference type="Proteomes" id="UP000076023"/>
    </source>
</evidence>
<comment type="caution">
    <text evidence="1">The sequence shown here is derived from an EMBL/GenBank/DDBJ whole genome shotgun (WGS) entry which is preliminary data.</text>
</comment>
<dbReference type="EMBL" id="BDCO01000002">
    <property type="protein sequence ID" value="GAT34446.1"/>
    <property type="molecule type" value="Genomic_DNA"/>
</dbReference>
<dbReference type="InParanoid" id="A0A146GD61"/>
<dbReference type="OrthoDB" id="9818137at2"/>
<proteinExistence type="predicted"/>
<evidence type="ECO:0000313" key="1">
    <source>
        <dbReference type="EMBL" id="GAT34446.1"/>
    </source>
</evidence>
<organism evidence="1 2">
    <name type="scientific">Terrimicrobium sacchariphilum</name>
    <dbReference type="NCBI Taxonomy" id="690879"/>
    <lineage>
        <taxon>Bacteria</taxon>
        <taxon>Pseudomonadati</taxon>
        <taxon>Verrucomicrobiota</taxon>
        <taxon>Terrimicrobiia</taxon>
        <taxon>Terrimicrobiales</taxon>
        <taxon>Terrimicrobiaceae</taxon>
        <taxon>Terrimicrobium</taxon>
    </lineage>
</organism>
<keyword evidence="2" id="KW-1185">Reference proteome</keyword>
<sequence length="410" mass="44967">MTISTAVVFLRFGIIGLLVSLLSTGGNTAEPQTTIAVYARHTFRGVSKAVPPEVINLPEIGFQFSPPMFAYGMDAMPEGLRIAEQVYPPGLRAAVELAGQAVGAGKLDQHWDLIRPDLGTSRDFETALSIQRGLGGKVPLVGVPSRDTEVKDFVTSFDPSVLAPETIEEFRRKITREESIAIRQSTAEFLQSFQQTVMGAVHPVAIPAVFPNEKKEAPIFRETAKLAVSLEMASAKGPPLRILFDKAPGPTDVGALIRTGLKVSAARWMIMNPGAVGSIQAWFPLHHIDQLPPGSRQILVGHDVQFFFILRSLGMISLADDFTSGPVLPLDSIIFAFRGDRVAAVRLQVQLRRDGSAGKFQPALLWQGSRSEWESRLAHIRKQLESHPDIARLLRTYRQPEPVVLTIDQE</sequence>
<gene>
    <name evidence="1" type="ORF">TSACC_22871</name>
</gene>